<comment type="caution">
    <text evidence="2">The sequence shown here is derived from an EMBL/GenBank/DDBJ whole genome shotgun (WGS) entry which is preliminary data.</text>
</comment>
<name>A0A100IQB7_ASPNG</name>
<feature type="transmembrane region" description="Helical" evidence="1">
    <location>
        <begin position="119"/>
        <end position="143"/>
    </location>
</feature>
<dbReference type="OrthoDB" id="3596006at2759"/>
<reference evidence="3" key="1">
    <citation type="journal article" date="2016" name="Genome Announc.">
        <title>Draft genome sequence of Aspergillus niger strain An76.</title>
        <authorList>
            <person name="Gong W."/>
            <person name="Cheng Z."/>
            <person name="Zhang H."/>
            <person name="Liu L."/>
            <person name="Gao P."/>
            <person name="Wang L."/>
        </authorList>
    </citation>
    <scope>NUCLEOTIDE SEQUENCE [LARGE SCALE GENOMIC DNA]</scope>
    <source>
        <strain evidence="3">An76</strain>
    </source>
</reference>
<dbReference type="VEuPathDB" id="FungiDB:An08g11010"/>
<evidence type="ECO:0000313" key="3">
    <source>
        <dbReference type="Proteomes" id="UP000068243"/>
    </source>
</evidence>
<protein>
    <submittedName>
        <fullName evidence="2">Similar to An08g11010</fullName>
    </submittedName>
</protein>
<accession>A0A100IQB7</accession>
<organism evidence="2 3">
    <name type="scientific">Aspergillus niger</name>
    <dbReference type="NCBI Taxonomy" id="5061"/>
    <lineage>
        <taxon>Eukaryota</taxon>
        <taxon>Fungi</taxon>
        <taxon>Dikarya</taxon>
        <taxon>Ascomycota</taxon>
        <taxon>Pezizomycotina</taxon>
        <taxon>Eurotiomycetes</taxon>
        <taxon>Eurotiomycetidae</taxon>
        <taxon>Eurotiales</taxon>
        <taxon>Aspergillaceae</taxon>
        <taxon>Aspergillus</taxon>
        <taxon>Aspergillus subgen. Circumdati</taxon>
    </lineage>
</organism>
<dbReference type="VEuPathDB" id="FungiDB:ASPNIDRAFT2_1180465"/>
<dbReference type="Proteomes" id="UP000068243">
    <property type="component" value="Unassembled WGS sequence"/>
</dbReference>
<dbReference type="VEuPathDB" id="FungiDB:ATCC64974_96630"/>
<dbReference type="VEuPathDB" id="FungiDB:M747DRAFT_325680"/>
<dbReference type="AlphaFoldDB" id="A0A100IQB7"/>
<dbReference type="OMA" id="KICYFRR"/>
<proteinExistence type="predicted"/>
<keyword evidence="1" id="KW-0812">Transmembrane</keyword>
<evidence type="ECO:0000256" key="1">
    <source>
        <dbReference type="SAM" id="Phobius"/>
    </source>
</evidence>
<dbReference type="VEuPathDB" id="FungiDB:An08g11020"/>
<dbReference type="EMBL" id="BCMY01000015">
    <property type="protein sequence ID" value="GAQ45101.1"/>
    <property type="molecule type" value="Genomic_DNA"/>
</dbReference>
<keyword evidence="1" id="KW-1133">Transmembrane helix</keyword>
<keyword evidence="1" id="KW-0472">Membrane</keyword>
<gene>
    <name evidence="2" type="ORF">ABL_07762</name>
</gene>
<dbReference type="VEuPathDB" id="FungiDB:M747DRAFT_245702"/>
<feature type="transmembrane region" description="Helical" evidence="1">
    <location>
        <begin position="36"/>
        <end position="54"/>
    </location>
</feature>
<feature type="transmembrane region" description="Helical" evidence="1">
    <location>
        <begin position="83"/>
        <end position="107"/>
    </location>
</feature>
<feature type="transmembrane region" description="Helical" evidence="1">
    <location>
        <begin position="178"/>
        <end position="197"/>
    </location>
</feature>
<sequence>MAPFKGSISQREVQWVKLSNSCTYNKICYFRRTRSLVNLAHGIHIIGQFLMISAKNRYDDLQDKTIPKFLDARIDTNNLLSSLTFGMCACTFLNVFFCLLMICDWFWPERKENLCIQWTWKLGSALVSLLQVAACVVITIIVATQEVQIHGVSADEQESIRSTWDWIALAYRKDGRTVAGLVFYWLGTVIMWHCYAYHNNDRPFADHARKDRAKTQIKEGLKSIPIAECDRPYGLPFLPEVPTDAKAGGRAWQNRVADGVAPWLAGPSFGQGSLRSAWIAEAGSPEPLFTLLKSGCP</sequence>
<evidence type="ECO:0000313" key="2">
    <source>
        <dbReference type="EMBL" id="GAQ45101.1"/>
    </source>
</evidence>